<dbReference type="Proteomes" id="UP001221898">
    <property type="component" value="Unassembled WGS sequence"/>
</dbReference>
<sequence length="150" mass="16795">MFGRSPNLPIDILFGVEDNFSGTVDDWVQEHQRRLQTAHQTAGQQMEQAAEARKRQHGPATRNSELEVGQLVYRRNHNFKGRHKIQDLWMPVPFRVLAQPDGKKPVYTVAPLDGSQDPKNVHRMELRPCGPEESEGPGPESPGRGGPGGR</sequence>
<accession>A0AAD7RCU4</accession>
<organism evidence="2 3">
    <name type="scientific">Aldrovandia affinis</name>
    <dbReference type="NCBI Taxonomy" id="143900"/>
    <lineage>
        <taxon>Eukaryota</taxon>
        <taxon>Metazoa</taxon>
        <taxon>Chordata</taxon>
        <taxon>Craniata</taxon>
        <taxon>Vertebrata</taxon>
        <taxon>Euteleostomi</taxon>
        <taxon>Actinopterygii</taxon>
        <taxon>Neopterygii</taxon>
        <taxon>Teleostei</taxon>
        <taxon>Notacanthiformes</taxon>
        <taxon>Halosauridae</taxon>
        <taxon>Aldrovandia</taxon>
    </lineage>
</organism>
<evidence type="ECO:0000313" key="3">
    <source>
        <dbReference type="Proteomes" id="UP001221898"/>
    </source>
</evidence>
<evidence type="ECO:0000256" key="1">
    <source>
        <dbReference type="SAM" id="MobiDB-lite"/>
    </source>
</evidence>
<dbReference type="EMBL" id="JAINUG010000342">
    <property type="protein sequence ID" value="KAJ8377726.1"/>
    <property type="molecule type" value="Genomic_DNA"/>
</dbReference>
<keyword evidence="3" id="KW-1185">Reference proteome</keyword>
<proteinExistence type="predicted"/>
<gene>
    <name evidence="2" type="ORF">AAFF_G00254600</name>
</gene>
<reference evidence="2" key="1">
    <citation type="journal article" date="2023" name="Science">
        <title>Genome structures resolve the early diversification of teleost fishes.</title>
        <authorList>
            <person name="Parey E."/>
            <person name="Louis A."/>
            <person name="Montfort J."/>
            <person name="Bouchez O."/>
            <person name="Roques C."/>
            <person name="Iampietro C."/>
            <person name="Lluch J."/>
            <person name="Castinel A."/>
            <person name="Donnadieu C."/>
            <person name="Desvignes T."/>
            <person name="Floi Bucao C."/>
            <person name="Jouanno E."/>
            <person name="Wen M."/>
            <person name="Mejri S."/>
            <person name="Dirks R."/>
            <person name="Jansen H."/>
            <person name="Henkel C."/>
            <person name="Chen W.J."/>
            <person name="Zahm M."/>
            <person name="Cabau C."/>
            <person name="Klopp C."/>
            <person name="Thompson A.W."/>
            <person name="Robinson-Rechavi M."/>
            <person name="Braasch I."/>
            <person name="Lecointre G."/>
            <person name="Bobe J."/>
            <person name="Postlethwait J.H."/>
            <person name="Berthelot C."/>
            <person name="Roest Crollius H."/>
            <person name="Guiguen Y."/>
        </authorList>
    </citation>
    <scope>NUCLEOTIDE SEQUENCE</scope>
    <source>
        <strain evidence="2">NC1722</strain>
    </source>
</reference>
<protein>
    <submittedName>
        <fullName evidence="2">Uncharacterized protein</fullName>
    </submittedName>
</protein>
<comment type="caution">
    <text evidence="2">The sequence shown here is derived from an EMBL/GenBank/DDBJ whole genome shotgun (WGS) entry which is preliminary data.</text>
</comment>
<name>A0AAD7RCU4_9TELE</name>
<dbReference type="AlphaFoldDB" id="A0AAD7RCU4"/>
<feature type="region of interest" description="Disordered" evidence="1">
    <location>
        <begin position="110"/>
        <end position="150"/>
    </location>
</feature>
<evidence type="ECO:0000313" key="2">
    <source>
        <dbReference type="EMBL" id="KAJ8377726.1"/>
    </source>
</evidence>